<dbReference type="InterPro" id="IPR018303">
    <property type="entry name" value="ATPase_P-typ_P_site"/>
</dbReference>
<evidence type="ECO:0000256" key="5">
    <source>
        <dbReference type="ARBA" id="ARBA00022553"/>
    </source>
</evidence>
<dbReference type="SFLD" id="SFLDG00002">
    <property type="entry name" value="C1.7:_P-type_atpase_like"/>
    <property type="match status" value="1"/>
</dbReference>
<comment type="caution">
    <text evidence="18">The sequence shown here is derived from an EMBL/GenBank/DDBJ whole genome shotgun (WGS) entry which is preliminary data.</text>
</comment>
<dbReference type="Gene3D" id="3.30.70.100">
    <property type="match status" value="1"/>
</dbReference>
<feature type="compositionally biased region" description="Low complexity" evidence="16">
    <location>
        <begin position="834"/>
        <end position="844"/>
    </location>
</feature>
<dbReference type="NCBIfam" id="TIGR01525">
    <property type="entry name" value="ATPase-IB_hvy"/>
    <property type="match status" value="1"/>
</dbReference>
<feature type="transmembrane region" description="Helical" evidence="15">
    <location>
        <begin position="411"/>
        <end position="432"/>
    </location>
</feature>
<dbReference type="SFLD" id="SFLDF00027">
    <property type="entry name" value="p-type_atpase"/>
    <property type="match status" value="1"/>
</dbReference>
<evidence type="ECO:0000256" key="4">
    <source>
        <dbReference type="ARBA" id="ARBA00022475"/>
    </source>
</evidence>
<keyword evidence="10" id="KW-0460">Magnesium</keyword>
<keyword evidence="4 15" id="KW-1003">Cell membrane</keyword>
<feature type="transmembrane region" description="Helical" evidence="15">
    <location>
        <begin position="154"/>
        <end position="172"/>
    </location>
</feature>
<keyword evidence="8 15" id="KW-0547">Nucleotide-binding</keyword>
<dbReference type="InterPro" id="IPR008250">
    <property type="entry name" value="ATPase_P-typ_transduc_dom_A_sf"/>
</dbReference>
<protein>
    <submittedName>
        <fullName evidence="18">Cation-translocating P-type ATPase</fullName>
    </submittedName>
</protein>
<evidence type="ECO:0000256" key="13">
    <source>
        <dbReference type="ARBA" id="ARBA00023065"/>
    </source>
</evidence>
<keyword evidence="9 15" id="KW-0067">ATP-binding</keyword>
<feature type="transmembrane region" description="Helical" evidence="15">
    <location>
        <begin position="192"/>
        <end position="210"/>
    </location>
</feature>
<sequence length="844" mass="90075">MCAQSLPPLPPVPGTTPPPHGTPGSSATELIDDPGEWPSFSQRCDPEGKALTLREKDEAMQAEQGPVFWASQFTLQGMYCPACALTIEDALMRVPGVASVQVNGVQQRTRVVWQADRIRPSALIKAIEAAGYGATPGNDGQAFEQRRAANRLMLWRWLVAGFCMMQVMMYAWPAYTVNADGIASDLVQLLRWASWVLTLPVLIFSCGPFFRQAWHDLCQRRIGMDLPIALAIALTFLVSSAGTFEPAGIFGHDVYFDSLTMFVFFLLSGRMLQLRLRHRVAGELDALANRMPEQVERLSDPDDLAAGSTLVALRQLRVRDVVRIKPGEGFPGDGTIVDGATWVDEALLTGESRPVQRQPGDTVIAGSFNRSASVLVRLDRLGNTTRYAQIVDLMETAAMQKPYFAQLADRIAGPFLLAVIVLAGLAMLWWWPQDPARAVMVGVAVLVVTCPCALALATPSALLAAAGALSRRGVLVANLQALEFAPNATLAVFDKTGTLTEDRLLLGQVQVRAGSSAVEALGLALRLASQSLHPVSRALVEETRRQHPELAQETQPHASMLLEGLREIPGQGIEAHIDGITYRLGSAAFCKGLGSASAAQAARVPASAATADMAASDEAALARVMLADTSGWLASFHLSETIRADAAATVSIMRQLGLKTALLSGDQPQAAAQMAQRLGIDIAMGGCSPQDKLDQLQRWQAQGERIVMVGDGLNDGPVLAKANVSFAVGQAVPLARAQADFIVNSTALLPIASTLLVARRTVRVMRENLAWAFGYNLLFIPMALVGWMPAWLAGLGMAASSLIVIANAARLTRYQPLAGQPAGATPAAPPPIPLTGAPAPATRS</sequence>
<dbReference type="InterPro" id="IPR023299">
    <property type="entry name" value="ATPase_P-typ_cyto_dom_N"/>
</dbReference>
<dbReference type="SUPFAM" id="SSF55008">
    <property type="entry name" value="HMA, heavy metal-associated domain"/>
    <property type="match status" value="1"/>
</dbReference>
<dbReference type="Gene3D" id="3.40.50.1000">
    <property type="entry name" value="HAD superfamily/HAD-like"/>
    <property type="match status" value="1"/>
</dbReference>
<feature type="transmembrane region" description="Helical" evidence="15">
    <location>
        <begin position="769"/>
        <end position="785"/>
    </location>
</feature>
<gene>
    <name evidence="18" type="ORF">D8I35_07000</name>
</gene>
<dbReference type="AlphaFoldDB" id="A0A3M6R0P8"/>
<comment type="subcellular location">
    <subcellularLocation>
        <location evidence="1">Cell membrane</location>
        <topology evidence="1">Multi-pass membrane protein</topology>
    </subcellularLocation>
</comment>
<dbReference type="GO" id="GO:0055070">
    <property type="term" value="P:copper ion homeostasis"/>
    <property type="evidence" value="ECO:0007669"/>
    <property type="project" value="TreeGrafter"/>
</dbReference>
<feature type="domain" description="HMA" evidence="17">
    <location>
        <begin position="69"/>
        <end position="135"/>
    </location>
</feature>
<dbReference type="OrthoDB" id="8552908at2"/>
<dbReference type="Gene3D" id="2.70.150.10">
    <property type="entry name" value="Calcium-transporting ATPase, cytoplasmic transduction domain A"/>
    <property type="match status" value="1"/>
</dbReference>
<dbReference type="PROSITE" id="PS00154">
    <property type="entry name" value="ATPASE_E1_E2"/>
    <property type="match status" value="1"/>
</dbReference>
<proteinExistence type="inferred from homology"/>
<evidence type="ECO:0000313" key="19">
    <source>
        <dbReference type="Proteomes" id="UP000278006"/>
    </source>
</evidence>
<keyword evidence="13" id="KW-0406">Ion transport</keyword>
<accession>A0A3M6R0P8</accession>
<evidence type="ECO:0000256" key="6">
    <source>
        <dbReference type="ARBA" id="ARBA00022692"/>
    </source>
</evidence>
<feature type="region of interest" description="Disordered" evidence="16">
    <location>
        <begin position="1"/>
        <end position="44"/>
    </location>
</feature>
<keyword evidence="12 15" id="KW-1133">Transmembrane helix</keyword>
<keyword evidence="14 15" id="KW-0472">Membrane</keyword>
<dbReference type="Gene3D" id="3.40.1110.10">
    <property type="entry name" value="Calcium-transporting ATPase, cytoplasmic domain N"/>
    <property type="match status" value="1"/>
</dbReference>
<keyword evidence="11" id="KW-1278">Translocase</keyword>
<dbReference type="InterPro" id="IPR044492">
    <property type="entry name" value="P_typ_ATPase_HD_dom"/>
</dbReference>
<feature type="transmembrane region" description="Helical" evidence="15">
    <location>
        <begin position="438"/>
        <end position="465"/>
    </location>
</feature>
<evidence type="ECO:0000256" key="3">
    <source>
        <dbReference type="ARBA" id="ARBA00022448"/>
    </source>
</evidence>
<dbReference type="RefSeq" id="WP_122226959.1">
    <property type="nucleotide sequence ID" value="NZ_RDQO01000001.1"/>
</dbReference>
<organism evidence="18 19">
    <name type="scientific">Corticibacter populi</name>
    <dbReference type="NCBI Taxonomy" id="1550736"/>
    <lineage>
        <taxon>Bacteria</taxon>
        <taxon>Pseudomonadati</taxon>
        <taxon>Pseudomonadota</taxon>
        <taxon>Betaproteobacteria</taxon>
        <taxon>Burkholderiales</taxon>
        <taxon>Comamonadaceae</taxon>
        <taxon>Corticibacter</taxon>
    </lineage>
</organism>
<feature type="region of interest" description="Disordered" evidence="16">
    <location>
        <begin position="820"/>
        <end position="844"/>
    </location>
</feature>
<evidence type="ECO:0000259" key="17">
    <source>
        <dbReference type="PROSITE" id="PS50846"/>
    </source>
</evidence>
<dbReference type="InterPro" id="IPR001757">
    <property type="entry name" value="P_typ_ATPase"/>
</dbReference>
<dbReference type="GO" id="GO:0005524">
    <property type="term" value="F:ATP binding"/>
    <property type="evidence" value="ECO:0007669"/>
    <property type="project" value="UniProtKB-UniRule"/>
</dbReference>
<dbReference type="GO" id="GO:0043682">
    <property type="term" value="F:P-type divalent copper transporter activity"/>
    <property type="evidence" value="ECO:0007669"/>
    <property type="project" value="TreeGrafter"/>
</dbReference>
<name>A0A3M6R0P8_9BURK</name>
<dbReference type="SUPFAM" id="SSF81665">
    <property type="entry name" value="Calcium ATPase, transmembrane domain M"/>
    <property type="match status" value="1"/>
</dbReference>
<dbReference type="SUPFAM" id="SSF81653">
    <property type="entry name" value="Calcium ATPase, transduction domain A"/>
    <property type="match status" value="1"/>
</dbReference>
<evidence type="ECO:0000256" key="14">
    <source>
        <dbReference type="ARBA" id="ARBA00023136"/>
    </source>
</evidence>
<dbReference type="Proteomes" id="UP000278006">
    <property type="component" value="Unassembled WGS sequence"/>
</dbReference>
<evidence type="ECO:0000256" key="12">
    <source>
        <dbReference type="ARBA" id="ARBA00022989"/>
    </source>
</evidence>
<dbReference type="SUPFAM" id="SSF56784">
    <property type="entry name" value="HAD-like"/>
    <property type="match status" value="1"/>
</dbReference>
<dbReference type="GO" id="GO:0016887">
    <property type="term" value="F:ATP hydrolysis activity"/>
    <property type="evidence" value="ECO:0007669"/>
    <property type="project" value="InterPro"/>
</dbReference>
<dbReference type="CDD" id="cd00371">
    <property type="entry name" value="HMA"/>
    <property type="match status" value="1"/>
</dbReference>
<evidence type="ECO:0000256" key="9">
    <source>
        <dbReference type="ARBA" id="ARBA00022840"/>
    </source>
</evidence>
<dbReference type="InterPro" id="IPR059000">
    <property type="entry name" value="ATPase_P-type_domA"/>
</dbReference>
<dbReference type="Pfam" id="PF00702">
    <property type="entry name" value="Hydrolase"/>
    <property type="match status" value="1"/>
</dbReference>
<evidence type="ECO:0000256" key="8">
    <source>
        <dbReference type="ARBA" id="ARBA00022741"/>
    </source>
</evidence>
<dbReference type="InterPro" id="IPR006121">
    <property type="entry name" value="HMA_dom"/>
</dbReference>
<feature type="transmembrane region" description="Helical" evidence="15">
    <location>
        <begin position="254"/>
        <end position="272"/>
    </location>
</feature>
<keyword evidence="19" id="KW-1185">Reference proteome</keyword>
<dbReference type="Pfam" id="PF00403">
    <property type="entry name" value="HMA"/>
    <property type="match status" value="1"/>
</dbReference>
<evidence type="ECO:0000256" key="10">
    <source>
        <dbReference type="ARBA" id="ARBA00022842"/>
    </source>
</evidence>
<feature type="transmembrane region" description="Helical" evidence="15">
    <location>
        <begin position="222"/>
        <end position="242"/>
    </location>
</feature>
<keyword evidence="7 15" id="KW-0479">Metal-binding</keyword>
<dbReference type="Pfam" id="PF00122">
    <property type="entry name" value="E1-E2_ATPase"/>
    <property type="match status" value="1"/>
</dbReference>
<evidence type="ECO:0000256" key="11">
    <source>
        <dbReference type="ARBA" id="ARBA00022967"/>
    </source>
</evidence>
<keyword evidence="5" id="KW-0597">Phosphoprotein</keyword>
<dbReference type="EMBL" id="RDQO01000001">
    <property type="protein sequence ID" value="RMX08781.1"/>
    <property type="molecule type" value="Genomic_DNA"/>
</dbReference>
<evidence type="ECO:0000256" key="7">
    <source>
        <dbReference type="ARBA" id="ARBA00022723"/>
    </source>
</evidence>
<dbReference type="SFLD" id="SFLDS00003">
    <property type="entry name" value="Haloacid_Dehalogenase"/>
    <property type="match status" value="1"/>
</dbReference>
<dbReference type="NCBIfam" id="TIGR01494">
    <property type="entry name" value="ATPase_P-type"/>
    <property type="match status" value="2"/>
</dbReference>
<dbReference type="GO" id="GO:0005886">
    <property type="term" value="C:plasma membrane"/>
    <property type="evidence" value="ECO:0007669"/>
    <property type="project" value="UniProtKB-SubCell"/>
</dbReference>
<keyword evidence="3" id="KW-0813">Transport</keyword>
<evidence type="ECO:0000256" key="2">
    <source>
        <dbReference type="ARBA" id="ARBA00006024"/>
    </source>
</evidence>
<dbReference type="PROSITE" id="PS50846">
    <property type="entry name" value="HMA_2"/>
    <property type="match status" value="1"/>
</dbReference>
<dbReference type="InterPro" id="IPR036412">
    <property type="entry name" value="HAD-like_sf"/>
</dbReference>
<dbReference type="InterPro" id="IPR023298">
    <property type="entry name" value="ATPase_P-typ_TM_dom_sf"/>
</dbReference>
<dbReference type="PANTHER" id="PTHR43520">
    <property type="entry name" value="ATP7, ISOFORM B"/>
    <property type="match status" value="1"/>
</dbReference>
<evidence type="ECO:0000313" key="18">
    <source>
        <dbReference type="EMBL" id="RMX08781.1"/>
    </source>
</evidence>
<dbReference type="PRINTS" id="PR00119">
    <property type="entry name" value="CATATPASE"/>
</dbReference>
<comment type="similarity">
    <text evidence="2 15">Belongs to the cation transport ATPase (P-type) (TC 3.A.3) family. Type IB subfamily.</text>
</comment>
<keyword evidence="6 15" id="KW-0812">Transmembrane</keyword>
<dbReference type="InterPro" id="IPR023214">
    <property type="entry name" value="HAD_sf"/>
</dbReference>
<evidence type="ECO:0000256" key="1">
    <source>
        <dbReference type="ARBA" id="ARBA00004651"/>
    </source>
</evidence>
<dbReference type="GO" id="GO:0005507">
    <property type="term" value="F:copper ion binding"/>
    <property type="evidence" value="ECO:0007669"/>
    <property type="project" value="TreeGrafter"/>
</dbReference>
<evidence type="ECO:0000256" key="16">
    <source>
        <dbReference type="SAM" id="MobiDB-lite"/>
    </source>
</evidence>
<evidence type="ECO:0000256" key="15">
    <source>
        <dbReference type="RuleBase" id="RU362081"/>
    </source>
</evidence>
<reference evidence="18 19" key="1">
    <citation type="submission" date="2018-10" db="EMBL/GenBank/DDBJ databases">
        <title>Draft genome of Cortibacter populi DSM10536.</title>
        <authorList>
            <person name="Bernier A.-M."/>
            <person name="Bernard K."/>
        </authorList>
    </citation>
    <scope>NUCLEOTIDE SEQUENCE [LARGE SCALE GENOMIC DNA]</scope>
    <source>
        <strain evidence="18 19">DSM 105136</strain>
    </source>
</reference>
<dbReference type="InterPro" id="IPR027256">
    <property type="entry name" value="P-typ_ATPase_IB"/>
</dbReference>
<feature type="compositionally biased region" description="Pro residues" evidence="16">
    <location>
        <begin position="7"/>
        <end position="21"/>
    </location>
</feature>
<dbReference type="PANTHER" id="PTHR43520:SF5">
    <property type="entry name" value="CATION-TRANSPORTING P-TYPE ATPASE-RELATED"/>
    <property type="match status" value="1"/>
</dbReference>
<dbReference type="InterPro" id="IPR036163">
    <property type="entry name" value="HMA_dom_sf"/>
</dbReference>